<dbReference type="GO" id="GO:0008661">
    <property type="term" value="F:1-deoxy-D-xylulose-5-phosphate synthase activity"/>
    <property type="evidence" value="ECO:0007669"/>
    <property type="project" value="UniProtKB-EC"/>
</dbReference>
<dbReference type="SUPFAM" id="SSF52518">
    <property type="entry name" value="Thiamin diphosphate-binding fold (THDP-binding)"/>
    <property type="match status" value="1"/>
</dbReference>
<dbReference type="Gene3D" id="3.40.50.970">
    <property type="match status" value="1"/>
</dbReference>
<evidence type="ECO:0000256" key="2">
    <source>
        <dbReference type="ARBA" id="ARBA00007131"/>
    </source>
</evidence>
<name>A0A0J6ZG10_9MYCO</name>
<evidence type="ECO:0000313" key="6">
    <source>
        <dbReference type="Proteomes" id="UP000036513"/>
    </source>
</evidence>
<dbReference type="PATRIC" id="fig|37916.4.peg.204"/>
<dbReference type="PANTHER" id="PTHR43825">
    <property type="entry name" value="PYRUVATE DEHYDROGENASE E1 COMPONENT"/>
    <property type="match status" value="1"/>
</dbReference>
<keyword evidence="3" id="KW-0786">Thiamine pyrophosphate</keyword>
<comment type="cofactor">
    <cofactor evidence="1">
        <name>thiamine diphosphate</name>
        <dbReference type="ChEBI" id="CHEBI:58937"/>
    </cofactor>
</comment>
<dbReference type="InterPro" id="IPR009014">
    <property type="entry name" value="Transketo_C/PFOR_II"/>
</dbReference>
<reference evidence="5 6" key="1">
    <citation type="journal article" date="2015" name="Genome Biol. Evol.">
        <title>Characterization of Three Mycobacterium spp. with Potential Use in Bioremediation by Genome Sequencing and Comparative Genomics.</title>
        <authorList>
            <person name="Das S."/>
            <person name="Pettersson B.M."/>
            <person name="Behra P.R."/>
            <person name="Ramesh M."/>
            <person name="Dasgupta S."/>
            <person name="Bhattacharya A."/>
            <person name="Kirsebom L.A."/>
        </authorList>
    </citation>
    <scope>NUCLEOTIDE SEQUENCE [LARGE SCALE GENOMIC DNA]</scope>
    <source>
        <strain evidence="5 6">DSM 43826</strain>
    </source>
</reference>
<dbReference type="Pfam" id="PF02779">
    <property type="entry name" value="Transket_pyr"/>
    <property type="match status" value="1"/>
</dbReference>
<dbReference type="STRING" id="37916.MCHLDSM_00201"/>
<dbReference type="SMR" id="A0A0J6ZG10"/>
<accession>A0A0J6ZG10</accession>
<comment type="caution">
    <text evidence="5">The sequence shown here is derived from an EMBL/GenBank/DDBJ whole genome shotgun (WGS) entry which is preliminary data.</text>
</comment>
<dbReference type="Proteomes" id="UP000036513">
    <property type="component" value="Unassembled WGS sequence"/>
</dbReference>
<keyword evidence="5" id="KW-0808">Transferase</keyword>
<dbReference type="AlphaFoldDB" id="A0A0J6ZG10"/>
<dbReference type="GO" id="GO:0000287">
    <property type="term" value="F:magnesium ion binding"/>
    <property type="evidence" value="ECO:0007669"/>
    <property type="project" value="UniProtKB-ARBA"/>
</dbReference>
<dbReference type="CDD" id="cd07033">
    <property type="entry name" value="TPP_PYR_DXS_TK_like"/>
    <property type="match status" value="1"/>
</dbReference>
<protein>
    <submittedName>
        <fullName evidence="5">1-deoxy-D-xylulose-5-phosphate synthase</fullName>
        <ecNumber evidence="5">2.2.1.7</ecNumber>
    </submittedName>
</protein>
<dbReference type="Gene3D" id="3.40.50.920">
    <property type="match status" value="1"/>
</dbReference>
<feature type="domain" description="Transketolase-like pyrimidine-binding" evidence="4">
    <location>
        <begin position="7"/>
        <end position="171"/>
    </location>
</feature>
<keyword evidence="6" id="KW-1185">Reference proteome</keyword>
<dbReference type="RefSeq" id="WP_048468469.1">
    <property type="nucleotide sequence ID" value="NZ_JYNL01000002.1"/>
</dbReference>
<dbReference type="FunFam" id="3.40.50.970:FF:000129">
    <property type="entry name" value="Transketolase"/>
    <property type="match status" value="1"/>
</dbReference>
<evidence type="ECO:0000313" key="5">
    <source>
        <dbReference type="EMBL" id="KMO83741.1"/>
    </source>
</evidence>
<dbReference type="EC" id="2.2.1.7" evidence="5"/>
<dbReference type="InterPro" id="IPR029061">
    <property type="entry name" value="THDP-binding"/>
</dbReference>
<dbReference type="InterPro" id="IPR051157">
    <property type="entry name" value="PDH/Transketolase"/>
</dbReference>
<dbReference type="SMART" id="SM00861">
    <property type="entry name" value="Transket_pyr"/>
    <property type="match status" value="1"/>
</dbReference>
<sequence>MRKPPYPVQTKPYGTALVALASQREEILCLSGDLTKQCEIDLFQDTYPDRFIHAGMAEANMMGMAAALARCGHIPFVHTFGVFATRRPYDQIANAIAYPNLPVRIIGFMPGVSTPGGPSHQATDDVALMRALPNLTVIDVADAVEVGQIPAAIVDVPGPVYVRLKRGDIPVIFNDDHQLSLTHANIVTDGDDVALFASGMMLAAALAAATTLAAAGIGVSVVNVPVIKPLDAATVLDAAQHARVVITAENHTVIGGLGSAVAEVLAEAGLGRPLKRIGLADTFAEGSLSAPFLFEKYGLSTQALVNATWAFLGRSGHPPSAAAIETNTDQYAPV</sequence>
<evidence type="ECO:0000259" key="4">
    <source>
        <dbReference type="SMART" id="SM00861"/>
    </source>
</evidence>
<organism evidence="5 6">
    <name type="scientific">Mycolicibacterium chlorophenolicum</name>
    <dbReference type="NCBI Taxonomy" id="37916"/>
    <lineage>
        <taxon>Bacteria</taxon>
        <taxon>Bacillati</taxon>
        <taxon>Actinomycetota</taxon>
        <taxon>Actinomycetes</taxon>
        <taxon>Mycobacteriales</taxon>
        <taxon>Mycobacteriaceae</taxon>
        <taxon>Mycolicibacterium</taxon>
    </lineage>
</organism>
<dbReference type="SUPFAM" id="SSF52922">
    <property type="entry name" value="TK C-terminal domain-like"/>
    <property type="match status" value="1"/>
</dbReference>
<dbReference type="EMBL" id="JYNL01000002">
    <property type="protein sequence ID" value="KMO83741.1"/>
    <property type="molecule type" value="Genomic_DNA"/>
</dbReference>
<comment type="similarity">
    <text evidence="2">Belongs to the transketolase family.</text>
</comment>
<gene>
    <name evidence="5" type="primary">dxs_1</name>
    <name evidence="5" type="ORF">MCHLDSM_00201</name>
</gene>
<dbReference type="InterPro" id="IPR005475">
    <property type="entry name" value="Transketolase-like_Pyr-bd"/>
</dbReference>
<dbReference type="InterPro" id="IPR033248">
    <property type="entry name" value="Transketolase_C"/>
</dbReference>
<evidence type="ECO:0000256" key="1">
    <source>
        <dbReference type="ARBA" id="ARBA00001964"/>
    </source>
</evidence>
<dbReference type="Pfam" id="PF02780">
    <property type="entry name" value="Transketolase_C"/>
    <property type="match status" value="1"/>
</dbReference>
<proteinExistence type="inferred from homology"/>
<evidence type="ECO:0000256" key="3">
    <source>
        <dbReference type="ARBA" id="ARBA00023052"/>
    </source>
</evidence>
<dbReference type="PANTHER" id="PTHR43825:SF1">
    <property type="entry name" value="TRANSKETOLASE-LIKE PYRIMIDINE-BINDING DOMAIN-CONTAINING PROTEIN"/>
    <property type="match status" value="1"/>
</dbReference>